<proteinExistence type="predicted"/>
<organism evidence="1">
    <name type="scientific">Trypanosoma brucei equiperdum</name>
    <dbReference type="NCBI Taxonomy" id="630700"/>
    <lineage>
        <taxon>Eukaryota</taxon>
        <taxon>Discoba</taxon>
        <taxon>Euglenozoa</taxon>
        <taxon>Kinetoplastea</taxon>
        <taxon>Metakinetoplastina</taxon>
        <taxon>Trypanosomatida</taxon>
        <taxon>Trypanosomatidae</taxon>
        <taxon>Trypanosoma</taxon>
    </lineage>
</organism>
<comment type="caution">
    <text evidence="1">The sequence shown here is derived from an EMBL/GenBank/DDBJ whole genome shotgun (WGS) entry which is preliminary data.</text>
</comment>
<dbReference type="AlphaFoldDB" id="A0A3L6L596"/>
<sequence>MPFLLEAFQAQSSLQPSLLGSHVAAYRSFCVTQPSFCLIKYESSSTARHIQFSRTFCSGLVVDGNGHLYFPLRTAHLPSAHSRDRAVLATPKTIHTKLSFCGKSSPLCYTNTWQHPTHYA</sequence>
<dbReference type="EMBL" id="QSBY01000009">
    <property type="protein sequence ID" value="RHW70407.1"/>
    <property type="molecule type" value="Genomic_DNA"/>
</dbReference>
<protein>
    <submittedName>
        <fullName evidence="1">Uncharacterized protein</fullName>
    </submittedName>
</protein>
<dbReference type="Proteomes" id="UP000266743">
    <property type="component" value="Chromosome 9"/>
</dbReference>
<evidence type="ECO:0000313" key="1">
    <source>
        <dbReference type="EMBL" id="RHW70407.1"/>
    </source>
</evidence>
<name>A0A3L6L596_9TRYP</name>
<gene>
    <name evidence="1" type="ORF">DPX39_090013900</name>
</gene>
<reference evidence="1" key="1">
    <citation type="submission" date="2018-09" db="EMBL/GenBank/DDBJ databases">
        <title>whole genome sequence of T. equiperdum IVM-t1 strain.</title>
        <authorList>
            <person name="Suganuma K."/>
        </authorList>
    </citation>
    <scope>NUCLEOTIDE SEQUENCE [LARGE SCALE GENOMIC DNA]</scope>
    <source>
        <strain evidence="1">IVM-t1</strain>
    </source>
</reference>
<accession>A0A3L6L596</accession>